<dbReference type="SUPFAM" id="SSF102588">
    <property type="entry name" value="LmbE-like"/>
    <property type="match status" value="1"/>
</dbReference>
<dbReference type="AlphaFoldDB" id="A0A4Q1KGA5"/>
<dbReference type="GO" id="GO:0016811">
    <property type="term" value="F:hydrolase activity, acting on carbon-nitrogen (but not peptide) bonds, in linear amides"/>
    <property type="evidence" value="ECO:0007669"/>
    <property type="project" value="TreeGrafter"/>
</dbReference>
<feature type="signal peptide" evidence="1">
    <location>
        <begin position="1"/>
        <end position="21"/>
    </location>
</feature>
<feature type="chain" id="PRO_5020366963" evidence="1">
    <location>
        <begin position="22"/>
        <end position="835"/>
    </location>
</feature>
<protein>
    <submittedName>
        <fullName evidence="2">LmbE family protein</fullName>
    </submittedName>
</protein>
<comment type="caution">
    <text evidence="2">The sequence shown here is derived from an EMBL/GenBank/DDBJ whole genome shotgun (WGS) entry which is preliminary data.</text>
</comment>
<dbReference type="OrthoDB" id="9759749at2"/>
<proteinExistence type="predicted"/>
<keyword evidence="3" id="KW-1185">Reference proteome</keyword>
<name>A0A4Q1KGA5_9FLAO</name>
<dbReference type="SUPFAM" id="SSF52317">
    <property type="entry name" value="Class I glutamine amidotransferase-like"/>
    <property type="match status" value="1"/>
</dbReference>
<dbReference type="PANTHER" id="PTHR12993:SF11">
    <property type="entry name" value="N-ACETYLGLUCOSAMINYL-PHOSPHATIDYLINOSITOL DE-N-ACETYLASE"/>
    <property type="match status" value="1"/>
</dbReference>
<dbReference type="Gene3D" id="3.40.50.10320">
    <property type="entry name" value="LmbE-like"/>
    <property type="match status" value="1"/>
</dbReference>
<accession>A0A4Q1KGA5</accession>
<keyword evidence="1" id="KW-0732">Signal</keyword>
<evidence type="ECO:0000256" key="1">
    <source>
        <dbReference type="SAM" id="SignalP"/>
    </source>
</evidence>
<dbReference type="InterPro" id="IPR024078">
    <property type="entry name" value="LmbE-like_dom_sf"/>
</dbReference>
<gene>
    <name evidence="2" type="ORF">EQG68_14195</name>
</gene>
<dbReference type="InterPro" id="IPR029062">
    <property type="entry name" value="Class_I_gatase-like"/>
</dbReference>
<dbReference type="Proteomes" id="UP000289734">
    <property type="component" value="Unassembled WGS sequence"/>
</dbReference>
<dbReference type="Pfam" id="PF02585">
    <property type="entry name" value="PIG-L"/>
    <property type="match status" value="1"/>
</dbReference>
<evidence type="ECO:0000313" key="3">
    <source>
        <dbReference type="Proteomes" id="UP000289734"/>
    </source>
</evidence>
<dbReference type="RefSeq" id="WP_129465551.1">
    <property type="nucleotide sequence ID" value="NZ_SBKQ01000018.1"/>
</dbReference>
<dbReference type="InterPro" id="IPR003737">
    <property type="entry name" value="GlcNAc_PI_deacetylase-related"/>
</dbReference>
<organism evidence="2 3">
    <name type="scientific">Flavobacterium piscinae</name>
    <dbReference type="NCBI Taxonomy" id="2506424"/>
    <lineage>
        <taxon>Bacteria</taxon>
        <taxon>Pseudomonadati</taxon>
        <taxon>Bacteroidota</taxon>
        <taxon>Flavobacteriia</taxon>
        <taxon>Flavobacteriales</taxon>
        <taxon>Flavobacteriaceae</taxon>
        <taxon>Flavobacterium</taxon>
    </lineage>
</organism>
<evidence type="ECO:0000313" key="2">
    <source>
        <dbReference type="EMBL" id="RXR28502.1"/>
    </source>
</evidence>
<dbReference type="PANTHER" id="PTHR12993">
    <property type="entry name" value="N-ACETYLGLUCOSAMINYL-PHOSPHATIDYLINOSITOL DE-N-ACETYLASE-RELATED"/>
    <property type="match status" value="1"/>
</dbReference>
<reference evidence="3" key="1">
    <citation type="submission" date="2019-01" db="EMBL/GenBank/DDBJ databases">
        <title>Cytophagaceae bacterium strain CAR-16.</title>
        <authorList>
            <person name="Chen W.-M."/>
        </authorList>
    </citation>
    <scope>NUCLEOTIDE SEQUENCE [LARGE SCALE GENOMIC DNA]</scope>
    <source>
        <strain evidence="3">ICH-30</strain>
    </source>
</reference>
<sequence length="835" mass="94049">MGLKKYCSFLYFLLLSSTLLAQQPQKPSSVEIYHQIQKLNFLGSVLYVAAHPDDENTRLISYMANHVKARTGYLSITRGDGGQNLIGTELRELLGVIRTQELIEARKIDGGEQFFTRANDFGFSKVPDETLKIWNKNQVLEDMVYIIRKFKPDVIINRFDHRSPGTTHGHHTSSAMLSIELFDKVNDSSFYPEQLRYTSLWQPKRLFFNTSWWFYGGKDKFDKADKSKLNNFDMGVYYPSIGKSNQEIAALSRSRHQSQGFGSTGSRGDEIEYLELIKGESAKDKQNIFEGIDTSWNRVKGGAPIGSLITQIEKNFDFKNPSASIPTLLEAYSLIQKLENEHWKKIKTEEIKKIIAGCAGLFLEAVAESQSSTPGSTLKVKLEAINRSAQRMVLNGINSKPISQATFSSTPLENNQPHFVELELLLDKNQAYTAPYWLKEQGTVGMYAVSNQENVGIPDIIRTISVTFMVEINGVVIPFEREVIYKYNDEVKGEVYKPFDVVPVATSSILDKVKIFNSDKSKTVGVKIKAGKDNIIGNAFLVTAEGWKVSPESIPFQINKKGGEKTVYFEVTPPKNSSEITASSYVVVEDEKLDKEQITIQYEHIAQQQVLVNSEAKFNKLDIVTTNEKIAYIMGAGDEIPLYLTQMGYEVSVINPEEITSENLATFQVVILGIRAYNTVDELAFKQQILFDFVKNGNTMIVQYNTTGKMKVKELAPLSLKISRDRVTEEDAEVRFLAPNHKILNFPNKITSNDFKGWVQEQGLYYPNEWDATFTPILSSNDKDEKPKNGGLLVAQYGKGHYIYTGLSFFRELPAGVAGAYRLFANLISIGTKTN</sequence>
<dbReference type="EMBL" id="SBKQ01000018">
    <property type="protein sequence ID" value="RXR28502.1"/>
    <property type="molecule type" value="Genomic_DNA"/>
</dbReference>